<keyword evidence="2" id="KW-1185">Reference proteome</keyword>
<organism evidence="1 2">
    <name type="scientific">Legionella jordanis</name>
    <dbReference type="NCBI Taxonomy" id="456"/>
    <lineage>
        <taxon>Bacteria</taxon>
        <taxon>Pseudomonadati</taxon>
        <taxon>Pseudomonadota</taxon>
        <taxon>Gammaproteobacteria</taxon>
        <taxon>Legionellales</taxon>
        <taxon>Legionellaceae</taxon>
        <taxon>Legionella</taxon>
    </lineage>
</organism>
<gene>
    <name evidence="1" type="ORF">Ljor_1562</name>
</gene>
<evidence type="ECO:0000313" key="1">
    <source>
        <dbReference type="EMBL" id="KTD17256.1"/>
    </source>
</evidence>
<accession>A0A0W0VAW4</accession>
<reference evidence="1 2" key="1">
    <citation type="submission" date="2015-11" db="EMBL/GenBank/DDBJ databases">
        <title>Genomic analysis of 38 Legionella species identifies large and diverse effector repertoires.</title>
        <authorList>
            <person name="Burstein D."/>
            <person name="Amaro F."/>
            <person name="Zusman T."/>
            <person name="Lifshitz Z."/>
            <person name="Cohen O."/>
            <person name="Gilbert J.A."/>
            <person name="Pupko T."/>
            <person name="Shuman H.A."/>
            <person name="Segal G."/>
        </authorList>
    </citation>
    <scope>NUCLEOTIDE SEQUENCE [LARGE SCALE GENOMIC DNA]</scope>
    <source>
        <strain evidence="1 2">BL-540</strain>
    </source>
</reference>
<dbReference type="AlphaFoldDB" id="A0A0W0VAW4"/>
<sequence>MYSVSKFGFNVLISKYLSRYPQTYSQIQTAQKNRFETVSALLMNISLKEEDFRARKQYWLTQIHFLILLIRNHSDEFRKILSDVSEEALTQGNFSTTVKALMKALENPEHVRQFVEILEKDELNIKLATIPEKPHSDVKKDGLHLVNGDVIQLIKSQIELGQHVVVNDAANSHRDGAAKYNKGSVEELIARHTDAGWKMLLHFENVHKRNLATDKSTIPSEAQNFPDIDVIRFQGRYLKMMLNIISNVVEHSENYLKSQAFLSDLFLSQPDPDDPQSLPIYFEMQNNCYEVPIEGFTSERWFSDSSPLQSLVDVFREQVQSYPITVVSYAAADRRTFDTSPMDQHCTSNKILQNPSEESQKLMIEEGVKGQCFQAVELSEFFRANKIQKSISIICLMPGCGAFANPAQETARYFFETLKNNYSVLEQHEITCFVPEFSETLFNLMARECDASMRSSHIQRHVHQKNKPSHGICFEFLHSSIELRLESINLGKPAYHGSGVVTILPSNLAGSTKKSVGFFQECKDVITTNIPERKHSKEPLKTLTGGYLKALDEVPPDTIEIHLILMGTGGLKYSISESITALMDALGSKYQHEFKMPKIILHINENSPGQFQECQTILSEAIHQVKMSSRTF</sequence>
<dbReference type="Proteomes" id="UP000055035">
    <property type="component" value="Unassembled WGS sequence"/>
</dbReference>
<dbReference type="EMBL" id="LNYJ01000011">
    <property type="protein sequence ID" value="KTD17256.1"/>
    <property type="molecule type" value="Genomic_DNA"/>
</dbReference>
<name>A0A0W0VAW4_9GAMM</name>
<proteinExistence type="predicted"/>
<protein>
    <submittedName>
        <fullName evidence="1">Uncharacterized protein</fullName>
    </submittedName>
</protein>
<dbReference type="RefSeq" id="WP_058471031.1">
    <property type="nucleotide sequence ID" value="NZ_CAAAIC010000003.1"/>
</dbReference>
<comment type="caution">
    <text evidence="1">The sequence shown here is derived from an EMBL/GenBank/DDBJ whole genome shotgun (WGS) entry which is preliminary data.</text>
</comment>
<dbReference type="PATRIC" id="fig|456.5.peg.1669"/>
<dbReference type="OrthoDB" id="5650708at2"/>
<evidence type="ECO:0000313" key="2">
    <source>
        <dbReference type="Proteomes" id="UP000055035"/>
    </source>
</evidence>